<organism evidence="1 2">
    <name type="scientific">Kribbella italica</name>
    <dbReference type="NCBI Taxonomy" id="1540520"/>
    <lineage>
        <taxon>Bacteria</taxon>
        <taxon>Bacillati</taxon>
        <taxon>Actinomycetota</taxon>
        <taxon>Actinomycetes</taxon>
        <taxon>Propionibacteriales</taxon>
        <taxon>Kribbellaceae</taxon>
        <taxon>Kribbella</taxon>
    </lineage>
</organism>
<comment type="caution">
    <text evidence="1">The sequence shown here is derived from an EMBL/GenBank/DDBJ whole genome shotgun (WGS) entry which is preliminary data.</text>
</comment>
<evidence type="ECO:0008006" key="3">
    <source>
        <dbReference type="Google" id="ProtNLM"/>
    </source>
</evidence>
<evidence type="ECO:0000313" key="2">
    <source>
        <dbReference type="Proteomes" id="UP000549971"/>
    </source>
</evidence>
<sequence length="218" mass="23743">MSSMDWLEWHSSYEDEESPLSRRLASVQRAIRERLDADPDAKLQAVSACAGQGRDLIEVLATHPARGRVTARLVELDHRNAGLARAAATVNGLTGVEVVEADAGRTDAYAGAVPADLVLFCGVFGNITDADVETTVKALPQFCAPGATVVWTRTREQPDLCPAVRDWFTTAGFEEVSYDAPDDVLWSVGVHRLTADPQQLEPGRQLFSFVRHPDVQST</sequence>
<dbReference type="EMBL" id="JACHMY010000001">
    <property type="protein sequence ID" value="MBB5833719.1"/>
    <property type="molecule type" value="Genomic_DNA"/>
</dbReference>
<dbReference type="InterPro" id="IPR029063">
    <property type="entry name" value="SAM-dependent_MTases_sf"/>
</dbReference>
<dbReference type="AlphaFoldDB" id="A0A7W9J156"/>
<gene>
    <name evidence="1" type="ORF">HDA39_000453</name>
</gene>
<keyword evidence="2" id="KW-1185">Reference proteome</keyword>
<name>A0A7W9J156_9ACTN</name>
<dbReference type="Proteomes" id="UP000549971">
    <property type="component" value="Unassembled WGS sequence"/>
</dbReference>
<proteinExistence type="predicted"/>
<dbReference type="SUPFAM" id="SSF53335">
    <property type="entry name" value="S-adenosyl-L-methionine-dependent methyltransferases"/>
    <property type="match status" value="1"/>
</dbReference>
<dbReference type="Gene3D" id="3.40.50.150">
    <property type="entry name" value="Vaccinia Virus protein VP39"/>
    <property type="match status" value="1"/>
</dbReference>
<protein>
    <recommendedName>
        <fullName evidence="3">SAM-dependent methyltransferase</fullName>
    </recommendedName>
</protein>
<evidence type="ECO:0000313" key="1">
    <source>
        <dbReference type="EMBL" id="MBB5833719.1"/>
    </source>
</evidence>
<reference evidence="1 2" key="1">
    <citation type="submission" date="2020-08" db="EMBL/GenBank/DDBJ databases">
        <title>Sequencing the genomes of 1000 actinobacteria strains.</title>
        <authorList>
            <person name="Klenk H.-P."/>
        </authorList>
    </citation>
    <scope>NUCLEOTIDE SEQUENCE [LARGE SCALE GENOMIC DNA]</scope>
    <source>
        <strain evidence="1 2">DSM 28967</strain>
    </source>
</reference>
<accession>A0A7W9J156</accession>